<dbReference type="Gene3D" id="3.30.160.360">
    <property type="match status" value="1"/>
</dbReference>
<comment type="caution">
    <text evidence="11">The sequence shown here is derived from an EMBL/GenBank/DDBJ whole genome shotgun (WGS) entry which is preliminary data.</text>
</comment>
<dbReference type="SMART" id="SM00487">
    <property type="entry name" value="DEXDc"/>
    <property type="match status" value="1"/>
</dbReference>
<dbReference type="InterPro" id="IPR016197">
    <property type="entry name" value="Chromo-like_dom_sf"/>
</dbReference>
<feature type="region of interest" description="Disordered" evidence="7">
    <location>
        <begin position="1115"/>
        <end position="1136"/>
    </location>
</feature>
<evidence type="ECO:0000256" key="2">
    <source>
        <dbReference type="ARBA" id="ARBA00022737"/>
    </source>
</evidence>
<dbReference type="PANTHER" id="PTHR45623:SF11">
    <property type="entry name" value="KISMET, ISOFORM C"/>
    <property type="match status" value="1"/>
</dbReference>
<dbReference type="PROSITE" id="PS51194">
    <property type="entry name" value="HELICASE_CTER"/>
    <property type="match status" value="1"/>
</dbReference>
<evidence type="ECO:0000256" key="1">
    <source>
        <dbReference type="ARBA" id="ARBA00004123"/>
    </source>
</evidence>
<feature type="compositionally biased region" description="Acidic residues" evidence="7">
    <location>
        <begin position="78"/>
        <end position="122"/>
    </location>
</feature>
<evidence type="ECO:0000259" key="8">
    <source>
        <dbReference type="PROSITE" id="PS50013"/>
    </source>
</evidence>
<reference evidence="11 12" key="1">
    <citation type="submission" date="2024-04" db="EMBL/GenBank/DDBJ databases">
        <title>Tritrichomonas musculus Genome.</title>
        <authorList>
            <person name="Alves-Ferreira E."/>
            <person name="Grigg M."/>
            <person name="Lorenzi H."/>
            <person name="Galac M."/>
        </authorList>
    </citation>
    <scope>NUCLEOTIDE SEQUENCE [LARGE SCALE GENOMIC DNA]</scope>
    <source>
        <strain evidence="11 12">EAF2021</strain>
    </source>
</reference>
<feature type="compositionally biased region" description="Low complexity" evidence="7">
    <location>
        <begin position="1767"/>
        <end position="1795"/>
    </location>
</feature>
<protein>
    <submittedName>
        <fullName evidence="11">Choline dehydrogenase 6</fullName>
    </submittedName>
</protein>
<evidence type="ECO:0000256" key="4">
    <source>
        <dbReference type="ARBA" id="ARBA00022801"/>
    </source>
</evidence>
<dbReference type="EMBL" id="JAPFFF010000001">
    <property type="protein sequence ID" value="KAK8900523.1"/>
    <property type="molecule type" value="Genomic_DNA"/>
</dbReference>
<evidence type="ECO:0000256" key="3">
    <source>
        <dbReference type="ARBA" id="ARBA00022741"/>
    </source>
</evidence>
<feature type="compositionally biased region" description="Acidic residues" evidence="7">
    <location>
        <begin position="243"/>
        <end position="273"/>
    </location>
</feature>
<keyword evidence="5" id="KW-0067">ATP-binding</keyword>
<dbReference type="Pfam" id="PF05965">
    <property type="entry name" value="FYRC"/>
    <property type="match status" value="1"/>
</dbReference>
<feature type="compositionally biased region" description="Low complexity" evidence="7">
    <location>
        <begin position="42"/>
        <end position="55"/>
    </location>
</feature>
<feature type="domain" description="Helicase ATP-binding" evidence="9">
    <location>
        <begin position="469"/>
        <end position="644"/>
    </location>
</feature>
<dbReference type="Gene3D" id="3.40.50.300">
    <property type="entry name" value="P-loop containing nucleotide triphosphate hydrolases"/>
    <property type="match status" value="1"/>
</dbReference>
<evidence type="ECO:0000256" key="6">
    <source>
        <dbReference type="ARBA" id="ARBA00023242"/>
    </source>
</evidence>
<dbReference type="InterPro" id="IPR014001">
    <property type="entry name" value="Helicase_ATP-bd"/>
</dbReference>
<feature type="compositionally biased region" description="Polar residues" evidence="7">
    <location>
        <begin position="145"/>
        <end position="155"/>
    </location>
</feature>
<dbReference type="InterPro" id="IPR038718">
    <property type="entry name" value="SNF2-like_sf"/>
</dbReference>
<evidence type="ECO:0000256" key="7">
    <source>
        <dbReference type="SAM" id="MobiDB-lite"/>
    </source>
</evidence>
<feature type="compositionally biased region" description="Basic residues" evidence="7">
    <location>
        <begin position="160"/>
        <end position="208"/>
    </location>
</feature>
<dbReference type="InterPro" id="IPR000953">
    <property type="entry name" value="Chromo/chromo_shadow_dom"/>
</dbReference>
<dbReference type="InterPro" id="IPR000330">
    <property type="entry name" value="SNF2_N"/>
</dbReference>
<dbReference type="PROSITE" id="PS51543">
    <property type="entry name" value="FYRC"/>
    <property type="match status" value="1"/>
</dbReference>
<organism evidence="11 12">
    <name type="scientific">Tritrichomonas musculus</name>
    <dbReference type="NCBI Taxonomy" id="1915356"/>
    <lineage>
        <taxon>Eukaryota</taxon>
        <taxon>Metamonada</taxon>
        <taxon>Parabasalia</taxon>
        <taxon>Tritrichomonadida</taxon>
        <taxon>Tritrichomonadidae</taxon>
        <taxon>Tritrichomonas</taxon>
    </lineage>
</organism>
<gene>
    <name evidence="11" type="ORF">M9Y10_002850</name>
</gene>
<dbReference type="InterPro" id="IPR001650">
    <property type="entry name" value="Helicase_C-like"/>
</dbReference>
<dbReference type="InterPro" id="IPR023780">
    <property type="entry name" value="Chromo_domain"/>
</dbReference>
<evidence type="ECO:0000313" key="11">
    <source>
        <dbReference type="EMBL" id="KAK8900523.1"/>
    </source>
</evidence>
<dbReference type="CDD" id="cd18793">
    <property type="entry name" value="SF2_C_SNF"/>
    <property type="match status" value="1"/>
</dbReference>
<feature type="domain" description="Helicase C-terminal" evidence="10">
    <location>
        <begin position="787"/>
        <end position="969"/>
    </location>
</feature>
<dbReference type="Pfam" id="PF00385">
    <property type="entry name" value="Chromo"/>
    <property type="match status" value="1"/>
</dbReference>
<dbReference type="PROSITE" id="PS50013">
    <property type="entry name" value="CHROMO_2"/>
    <property type="match status" value="1"/>
</dbReference>
<accession>A0ABR2LAZ1</accession>
<dbReference type="InterPro" id="IPR027417">
    <property type="entry name" value="P-loop_NTPase"/>
</dbReference>
<dbReference type="Gene3D" id="2.40.50.40">
    <property type="match status" value="2"/>
</dbReference>
<dbReference type="Proteomes" id="UP001470230">
    <property type="component" value="Unassembled WGS sequence"/>
</dbReference>
<keyword evidence="4" id="KW-0378">Hydrolase</keyword>
<feature type="compositionally biased region" description="Basic and acidic residues" evidence="7">
    <location>
        <begin position="1019"/>
        <end position="1029"/>
    </location>
</feature>
<keyword evidence="6" id="KW-0539">Nucleus</keyword>
<evidence type="ECO:0000256" key="5">
    <source>
        <dbReference type="ARBA" id="ARBA00022840"/>
    </source>
</evidence>
<sequence>MKNSKRSTVSKSSQKKSNSTQSGENSLSDSEPIEKKKKDIPSLSISNVSSTTSSESSDEEENNQSAKAKSKNSSSNSEGEDSAESEEADSSEDSSEASEDDDEDDDDNEDDDDESEEEDDDPTVFQYSKDYGVIRRSTRQRKQTKFSSESDSDTPVRTRAVTKSKKNAKNTRFSKSKNNKGRRGKNQKGRKSTIVQKKKTATNSRRSRAGMMTRMSLRQNVKRTRFSSDDSYSSNEDAYTSESESESEETTTEETEELIDEEESVDEEEEEKEESIQYIIGQKDVFTEHVTDNVTDNTESESEDNNEYYVKFNGKSYIHCRWMKQSDIANMKGGESALRRWNNRSKGVELEHSLSFPSLLTIDEADANSLWLEVDRIIDEAGDGDRRKYHVKWKGLNYDESTWEKASDIPEEKIAQFHERLDRSNPIRIPTRYKRPSPDSFEEIKEPITTPDGELKLRPYQMEGFNWLRSRWYNNLNSILADEMGLGKTVQVVCALNDLALHEGISGPFLVVAPLSTLPHWQMEFERWTKLNVVVYHGNSQSRDLIRQTEFVVVNEEGETVKNAVQFDVLITNYDTMLIDFNIFAKIQWRYLVLDEAHKLKNSKGKLYQKMEALEFEYCVMLTGTPIQNRIDELWSLLHFLFPNKFDDLEGFKEKYENPTSSKQVGEIQAIINPIILRRKKSDVEKAILPKEETIIDVELSRQQKNLYKALFQQNAGIFFNRIGGGALPALQNLMMQLRKVCNHPYLIKGAEQVIIREKREQYKGQNKTPEEIDLLAMIESSGKMILIDKLLPKLRSDHHKVLIFSQMVRVLDIIEDYLVLKGYPNERIDGSKSDKERQAAIDRFNADGNAFVFLLSTRAGGVGINLTSADTVIIYDSDWNPQNDIQAEARCHRIGQSSKVKVYRLIMKDTYESKMFETASKKLGLDHAILDGDLGTSDGKNSKVKAQEIEEMLRNGIHSIFKDDDNEIDNFSSADIDQILERNAKSKIEDVVTGGGSVFAHAKFNITNNDNDNDEDKDGNLENDKESDKGTKDFWKDYLDSNQNSLNSHLMIRRCRKNQLERSTSFETVAVKKVISNLINKGYSGDPNELEIIRYAAKYTSFVEKNHQKLFESVFGKDSDNNENSDNETNKYPNDNESELVYSASLLSRSESNNFTPSSSMSNVNEEEQKIGKINVDSESAYVIEEKSDPIIERVLFFLRIKRVLMFIQQQDNYQWPIINPSWKGPDSDYALLLSYFKYGRHNLLENILNDEELNEAIEVKVDKDGNVQQTHILNSKSISRRISQLVDEIENQIPAEFFELDENVIISSENFPAESKNKVELKNGSSVYQFAPMNPKLWRETHSKIMLRTNLEDFEVVNLASAIQAYGLPRKFHKKENKEGNQSSQADDDQDFSDVDWEKLKDLANLTFINTQTIEEMSRKIVTMSEEKEPDMTKLPQLTDYKLKRVKTSVRDMEKIYKFANKLRHDNKSIIEMLKKLDKFGGIEWWNYECDIALINSIAKYGLMKFSIWMIDQSLPFYKHIPQEALIAFANAASSEKKKIARVALLAENLPEDIILLKEKSRIERARFVIRSVHKMLDMKKKEISFHTLNNLIMANRNPNNEQSQQNKPQITIDGIPNKNTFFANILQQSHLNNSYANAIQLLTQQSQTPESIALKDIESLNKNQPVKVSKNIELLKIGSLVMPFDKHYEGKGIPFPVGYSIKRDFKRKEWPRKRLFSAEIETGEKGPLFKVTITDEKIMTTFSGPNATAPWKQALEYIEEELQQNSAEQNNNDNSNESNAENNNAENGGNNNENEDEKKAHNVPGVTLFGLSLPRVIEIVKKLPNADAYPSLKKMISNEKFKPANFHINIPKVDIPENIDNI</sequence>
<dbReference type="InterPro" id="IPR049730">
    <property type="entry name" value="SNF2/RAD54-like_C"/>
</dbReference>
<feature type="domain" description="Chromo" evidence="8">
    <location>
        <begin position="372"/>
        <end position="409"/>
    </location>
</feature>
<evidence type="ECO:0000259" key="9">
    <source>
        <dbReference type="PROSITE" id="PS51192"/>
    </source>
</evidence>
<proteinExistence type="predicted"/>
<dbReference type="SUPFAM" id="SSF54160">
    <property type="entry name" value="Chromo domain-like"/>
    <property type="match status" value="2"/>
</dbReference>
<feature type="region of interest" description="Disordered" evidence="7">
    <location>
        <begin position="1007"/>
        <end position="1029"/>
    </location>
</feature>
<dbReference type="Gene3D" id="3.40.50.10810">
    <property type="entry name" value="Tandem AAA-ATPase domain"/>
    <property type="match status" value="1"/>
</dbReference>
<dbReference type="Pfam" id="PF00176">
    <property type="entry name" value="SNF2-rel_dom"/>
    <property type="match status" value="1"/>
</dbReference>
<dbReference type="Pfam" id="PF00271">
    <property type="entry name" value="Helicase_C"/>
    <property type="match status" value="1"/>
</dbReference>
<dbReference type="PANTHER" id="PTHR45623">
    <property type="entry name" value="CHROMODOMAIN-HELICASE-DNA-BINDING PROTEIN 3-RELATED-RELATED"/>
    <property type="match status" value="1"/>
</dbReference>
<evidence type="ECO:0000313" key="12">
    <source>
        <dbReference type="Proteomes" id="UP001470230"/>
    </source>
</evidence>
<dbReference type="InterPro" id="IPR003889">
    <property type="entry name" value="FYrich_C"/>
</dbReference>
<dbReference type="CDD" id="cd18659">
    <property type="entry name" value="CD2_tandem"/>
    <property type="match status" value="1"/>
</dbReference>
<keyword evidence="3" id="KW-0547">Nucleotide-binding</keyword>
<evidence type="ECO:0000259" key="10">
    <source>
        <dbReference type="PROSITE" id="PS51194"/>
    </source>
</evidence>
<dbReference type="SMART" id="SM00298">
    <property type="entry name" value="CHROMO"/>
    <property type="match status" value="2"/>
</dbReference>
<feature type="compositionally biased region" description="Polar residues" evidence="7">
    <location>
        <begin position="229"/>
        <end position="238"/>
    </location>
</feature>
<comment type="subcellular location">
    <subcellularLocation>
        <location evidence="1">Nucleus</location>
    </subcellularLocation>
</comment>
<feature type="region of interest" description="Disordered" evidence="7">
    <location>
        <begin position="1767"/>
        <end position="1801"/>
    </location>
</feature>
<keyword evidence="12" id="KW-1185">Reference proteome</keyword>
<feature type="region of interest" description="Disordered" evidence="7">
    <location>
        <begin position="1"/>
        <end position="274"/>
    </location>
</feature>
<keyword evidence="2" id="KW-0677">Repeat</keyword>
<dbReference type="SMART" id="SM00490">
    <property type="entry name" value="HELICc"/>
    <property type="match status" value="1"/>
</dbReference>
<dbReference type="PROSITE" id="PS51192">
    <property type="entry name" value="HELICASE_ATP_BIND_1"/>
    <property type="match status" value="1"/>
</dbReference>
<name>A0ABR2LAZ1_9EUKA</name>
<dbReference type="SUPFAM" id="SSF52540">
    <property type="entry name" value="P-loop containing nucleoside triphosphate hydrolases"/>
    <property type="match status" value="2"/>
</dbReference>
<feature type="compositionally biased region" description="Low complexity" evidence="7">
    <location>
        <begin position="63"/>
        <end position="77"/>
    </location>
</feature>
<feature type="compositionally biased region" description="Low complexity" evidence="7">
    <location>
        <begin position="1"/>
        <end position="22"/>
    </location>
</feature>